<proteinExistence type="predicted"/>
<dbReference type="SUPFAM" id="SSF46689">
    <property type="entry name" value="Homeodomain-like"/>
    <property type="match status" value="1"/>
</dbReference>
<evidence type="ECO:0000313" key="6">
    <source>
        <dbReference type="Proteomes" id="UP001519287"/>
    </source>
</evidence>
<keyword evidence="6" id="KW-1185">Reference proteome</keyword>
<dbReference type="EMBL" id="JAGGLB010000016">
    <property type="protein sequence ID" value="MBP1993013.1"/>
    <property type="molecule type" value="Genomic_DNA"/>
</dbReference>
<dbReference type="InterPro" id="IPR009057">
    <property type="entry name" value="Homeodomain-like_sf"/>
</dbReference>
<organism evidence="5 6">
    <name type="scientific">Paenibacillus eucommiae</name>
    <dbReference type="NCBI Taxonomy" id="1355755"/>
    <lineage>
        <taxon>Bacteria</taxon>
        <taxon>Bacillati</taxon>
        <taxon>Bacillota</taxon>
        <taxon>Bacilli</taxon>
        <taxon>Bacillales</taxon>
        <taxon>Paenibacillaceae</taxon>
        <taxon>Paenibacillus</taxon>
    </lineage>
</organism>
<accession>A0ABS4IZN0</accession>
<dbReference type="PANTHER" id="PTHR43280:SF28">
    <property type="entry name" value="HTH-TYPE TRANSCRIPTIONAL ACTIVATOR RHAS"/>
    <property type="match status" value="1"/>
</dbReference>
<evidence type="ECO:0000256" key="1">
    <source>
        <dbReference type="ARBA" id="ARBA00023015"/>
    </source>
</evidence>
<dbReference type="PROSITE" id="PS01124">
    <property type="entry name" value="HTH_ARAC_FAMILY_2"/>
    <property type="match status" value="1"/>
</dbReference>
<keyword evidence="3" id="KW-0804">Transcription</keyword>
<keyword evidence="2" id="KW-0238">DNA-binding</keyword>
<dbReference type="Gene3D" id="1.10.10.60">
    <property type="entry name" value="Homeodomain-like"/>
    <property type="match status" value="1"/>
</dbReference>
<sequence>MMNWIEPQQNVSQWIAQWESTKPLTAKWMTEGELHYCLSHAFIIITDGHAVWNINGHHIHVAFGHLIAIEENSVIEVVEGGNLDLAGWQIDFSTYSLFNKEREAMKFEWHVPLGSSYQIMQLTGGFLTSISDRLSEDLLHDVNESMIENQHLLYGLLKNVYQKQPADQQTTEKGIMRSIAYMQEHYDEVITREQLAQIAGVSQWHYSRKFSELCGKPPLDYLTNYRIYRAQEELLLTSAKSQEIAKKVGLRMPIILAAASSILQECPREIMLKPCSNEK</sequence>
<dbReference type="Pfam" id="PF12833">
    <property type="entry name" value="HTH_18"/>
    <property type="match status" value="1"/>
</dbReference>
<dbReference type="PANTHER" id="PTHR43280">
    <property type="entry name" value="ARAC-FAMILY TRANSCRIPTIONAL REGULATOR"/>
    <property type="match status" value="1"/>
</dbReference>
<dbReference type="SMART" id="SM00342">
    <property type="entry name" value="HTH_ARAC"/>
    <property type="match status" value="1"/>
</dbReference>
<name>A0ABS4IZN0_9BACL</name>
<evidence type="ECO:0000256" key="2">
    <source>
        <dbReference type="ARBA" id="ARBA00023125"/>
    </source>
</evidence>
<comment type="caution">
    <text evidence="5">The sequence shown here is derived from an EMBL/GenBank/DDBJ whole genome shotgun (WGS) entry which is preliminary data.</text>
</comment>
<feature type="domain" description="HTH araC/xylS-type" evidence="4">
    <location>
        <begin position="176"/>
        <end position="250"/>
    </location>
</feature>
<gene>
    <name evidence="5" type="ORF">J2Z66_004630</name>
</gene>
<dbReference type="Proteomes" id="UP001519287">
    <property type="component" value="Unassembled WGS sequence"/>
</dbReference>
<evidence type="ECO:0000313" key="5">
    <source>
        <dbReference type="EMBL" id="MBP1993013.1"/>
    </source>
</evidence>
<reference evidence="5 6" key="1">
    <citation type="submission" date="2021-03" db="EMBL/GenBank/DDBJ databases">
        <title>Genomic Encyclopedia of Type Strains, Phase IV (KMG-IV): sequencing the most valuable type-strain genomes for metagenomic binning, comparative biology and taxonomic classification.</title>
        <authorList>
            <person name="Goeker M."/>
        </authorList>
    </citation>
    <scope>NUCLEOTIDE SEQUENCE [LARGE SCALE GENOMIC DNA]</scope>
    <source>
        <strain evidence="5 6">DSM 26048</strain>
    </source>
</reference>
<evidence type="ECO:0000256" key="3">
    <source>
        <dbReference type="ARBA" id="ARBA00023163"/>
    </source>
</evidence>
<protein>
    <submittedName>
        <fullName evidence="5">AraC-like DNA-binding protein</fullName>
    </submittedName>
</protein>
<evidence type="ECO:0000259" key="4">
    <source>
        <dbReference type="PROSITE" id="PS01124"/>
    </source>
</evidence>
<keyword evidence="1" id="KW-0805">Transcription regulation</keyword>
<dbReference type="InterPro" id="IPR018060">
    <property type="entry name" value="HTH_AraC"/>
</dbReference>
<dbReference type="RefSeq" id="WP_245375741.1">
    <property type="nucleotide sequence ID" value="NZ_JAGGLB010000016.1"/>
</dbReference>